<keyword evidence="7" id="KW-0968">Cytoplasmic vesicle</keyword>
<keyword evidence="10" id="KW-1185">Reference proteome</keyword>
<dbReference type="SUPFAM" id="SSF64268">
    <property type="entry name" value="PX domain"/>
    <property type="match status" value="1"/>
</dbReference>
<name>A0ABD0XUJ2_9HEMI</name>
<dbReference type="InterPro" id="IPR001683">
    <property type="entry name" value="PX_dom"/>
</dbReference>
<dbReference type="InterPro" id="IPR052467">
    <property type="entry name" value="Sorting_nexin_PX-domain"/>
</dbReference>
<evidence type="ECO:0000256" key="5">
    <source>
        <dbReference type="ARBA" id="ARBA00023121"/>
    </source>
</evidence>
<dbReference type="AlphaFoldDB" id="A0ABD0XUJ2"/>
<protein>
    <recommendedName>
        <fullName evidence="8">PX domain-containing protein</fullName>
    </recommendedName>
</protein>
<dbReference type="EMBL" id="JBFDAA010000021">
    <property type="protein sequence ID" value="KAL1114962.1"/>
    <property type="molecule type" value="Genomic_DNA"/>
</dbReference>
<evidence type="ECO:0000256" key="2">
    <source>
        <dbReference type="ARBA" id="ARBA00010883"/>
    </source>
</evidence>
<comment type="subcellular location">
    <subcellularLocation>
        <location evidence="1">Cytoplasmic vesicle membrane</location>
        <topology evidence="1">Peripheral membrane protein</topology>
        <orientation evidence="1">Cytoplasmic side</orientation>
    </subcellularLocation>
</comment>
<dbReference type="InterPro" id="IPR036871">
    <property type="entry name" value="PX_dom_sf"/>
</dbReference>
<dbReference type="Pfam" id="PF00787">
    <property type="entry name" value="PX"/>
    <property type="match status" value="1"/>
</dbReference>
<feature type="domain" description="PX" evidence="8">
    <location>
        <begin position="1"/>
        <end position="112"/>
    </location>
</feature>
<proteinExistence type="inferred from homology"/>
<gene>
    <name evidence="9" type="ORF">AAG570_007785</name>
</gene>
<evidence type="ECO:0000256" key="4">
    <source>
        <dbReference type="ARBA" id="ARBA00022927"/>
    </source>
</evidence>
<evidence type="ECO:0000256" key="6">
    <source>
        <dbReference type="ARBA" id="ARBA00023136"/>
    </source>
</evidence>
<dbReference type="Gene3D" id="3.30.1520.10">
    <property type="entry name" value="Phox-like domain"/>
    <property type="match status" value="1"/>
</dbReference>
<evidence type="ECO:0000313" key="10">
    <source>
        <dbReference type="Proteomes" id="UP001558652"/>
    </source>
</evidence>
<accession>A0ABD0XUJ2</accession>
<dbReference type="PROSITE" id="PS50195">
    <property type="entry name" value="PX"/>
    <property type="match status" value="1"/>
</dbReference>
<dbReference type="GO" id="GO:0030659">
    <property type="term" value="C:cytoplasmic vesicle membrane"/>
    <property type="evidence" value="ECO:0007669"/>
    <property type="project" value="UniProtKB-SubCell"/>
</dbReference>
<keyword evidence="6" id="KW-0472">Membrane</keyword>
<dbReference type="GO" id="GO:0008289">
    <property type="term" value="F:lipid binding"/>
    <property type="evidence" value="ECO:0007669"/>
    <property type="project" value="UniProtKB-KW"/>
</dbReference>
<dbReference type="PANTHER" id="PTHR15813">
    <property type="entry name" value="SORTING NEXIN-22 AND 24"/>
    <property type="match status" value="1"/>
</dbReference>
<comment type="caution">
    <text evidence="9">The sequence shown here is derived from an EMBL/GenBank/DDBJ whole genome shotgun (WGS) entry which is preliminary data.</text>
</comment>
<evidence type="ECO:0000313" key="9">
    <source>
        <dbReference type="EMBL" id="KAL1114962.1"/>
    </source>
</evidence>
<dbReference type="SMART" id="SM00312">
    <property type="entry name" value="PX"/>
    <property type="match status" value="1"/>
</dbReference>
<dbReference type="GO" id="GO:0015031">
    <property type="term" value="P:protein transport"/>
    <property type="evidence" value="ECO:0007669"/>
    <property type="project" value="UniProtKB-KW"/>
</dbReference>
<comment type="similarity">
    <text evidence="2">Belongs to the sorting nexin family.</text>
</comment>
<evidence type="ECO:0000259" key="8">
    <source>
        <dbReference type="PROSITE" id="PS50195"/>
    </source>
</evidence>
<keyword evidence="4" id="KW-0653">Protein transport</keyword>
<sequence length="112" mass="13314">MNEINISSYRLVQDTKPYFVYKIEIIIDDLGLHKTIERRYSAFHSLHRELRKHFRTPPFPPKRVRCSQLKVLEQRRQGLERYLQEMFQFGPSRGHLISFLGIPSPSVFIGLV</sequence>
<keyword evidence="3" id="KW-0813">Transport</keyword>
<dbReference type="PANTHER" id="PTHR15813:SF9">
    <property type="entry name" value="PX DOMAIN-CONTAINING PROTEIN"/>
    <property type="match status" value="1"/>
</dbReference>
<evidence type="ECO:0000256" key="1">
    <source>
        <dbReference type="ARBA" id="ARBA00004180"/>
    </source>
</evidence>
<evidence type="ECO:0000256" key="3">
    <source>
        <dbReference type="ARBA" id="ARBA00022448"/>
    </source>
</evidence>
<reference evidence="9 10" key="1">
    <citation type="submission" date="2024-07" db="EMBL/GenBank/DDBJ databases">
        <title>Chromosome-level genome assembly of the water stick insect Ranatra chinensis (Heteroptera: Nepidae).</title>
        <authorList>
            <person name="Liu X."/>
        </authorList>
    </citation>
    <scope>NUCLEOTIDE SEQUENCE [LARGE SCALE GENOMIC DNA]</scope>
    <source>
        <strain evidence="9">Cailab_2021Rc</strain>
        <tissue evidence="9">Muscle</tissue>
    </source>
</reference>
<keyword evidence="5" id="KW-0446">Lipid-binding</keyword>
<dbReference type="Proteomes" id="UP001558652">
    <property type="component" value="Unassembled WGS sequence"/>
</dbReference>
<organism evidence="9 10">
    <name type="scientific">Ranatra chinensis</name>
    <dbReference type="NCBI Taxonomy" id="642074"/>
    <lineage>
        <taxon>Eukaryota</taxon>
        <taxon>Metazoa</taxon>
        <taxon>Ecdysozoa</taxon>
        <taxon>Arthropoda</taxon>
        <taxon>Hexapoda</taxon>
        <taxon>Insecta</taxon>
        <taxon>Pterygota</taxon>
        <taxon>Neoptera</taxon>
        <taxon>Paraneoptera</taxon>
        <taxon>Hemiptera</taxon>
        <taxon>Heteroptera</taxon>
        <taxon>Panheteroptera</taxon>
        <taxon>Nepomorpha</taxon>
        <taxon>Nepidae</taxon>
        <taxon>Ranatrinae</taxon>
        <taxon>Ranatra</taxon>
    </lineage>
</organism>
<evidence type="ECO:0000256" key="7">
    <source>
        <dbReference type="ARBA" id="ARBA00023329"/>
    </source>
</evidence>